<dbReference type="EMBL" id="JAGSPK010000001">
    <property type="protein sequence ID" value="MBR7790961.1"/>
    <property type="molecule type" value="Genomic_DNA"/>
</dbReference>
<feature type="non-terminal residue" evidence="2">
    <location>
        <position position="62"/>
    </location>
</feature>
<feature type="compositionally biased region" description="Basic and acidic residues" evidence="1">
    <location>
        <begin position="41"/>
        <end position="54"/>
    </location>
</feature>
<gene>
    <name evidence="2" type="ORF">KDM87_00005</name>
</gene>
<feature type="compositionally biased region" description="Basic and acidic residues" evidence="1">
    <location>
        <begin position="8"/>
        <end position="20"/>
    </location>
</feature>
<protein>
    <submittedName>
        <fullName evidence="2">Uncharacterized protein</fullName>
    </submittedName>
</protein>
<sequence length="62" mass="7073">MSAQQNAEAEKKKRSERVKGVDSECEVLHNLVSLLLTHTTMRSETRKSEAEKNFRIRGSLTI</sequence>
<accession>A0ABS5GWX1</accession>
<evidence type="ECO:0000313" key="2">
    <source>
        <dbReference type="EMBL" id="MBR7790961.1"/>
    </source>
</evidence>
<feature type="region of interest" description="Disordered" evidence="1">
    <location>
        <begin position="1"/>
        <end position="20"/>
    </location>
</feature>
<organism evidence="2 3">
    <name type="scientific">Undibacterium rivi</name>
    <dbReference type="NCBI Taxonomy" id="2828729"/>
    <lineage>
        <taxon>Bacteria</taxon>
        <taxon>Pseudomonadati</taxon>
        <taxon>Pseudomonadota</taxon>
        <taxon>Betaproteobacteria</taxon>
        <taxon>Burkholderiales</taxon>
        <taxon>Oxalobacteraceae</taxon>
        <taxon>Undibacterium</taxon>
    </lineage>
</organism>
<name>A0ABS5GWX1_9BURK</name>
<keyword evidence="3" id="KW-1185">Reference proteome</keyword>
<comment type="caution">
    <text evidence="2">The sequence shown here is derived from an EMBL/GenBank/DDBJ whole genome shotgun (WGS) entry which is preliminary data.</text>
</comment>
<evidence type="ECO:0000256" key="1">
    <source>
        <dbReference type="SAM" id="MobiDB-lite"/>
    </source>
</evidence>
<dbReference type="Proteomes" id="UP000682982">
    <property type="component" value="Unassembled WGS sequence"/>
</dbReference>
<proteinExistence type="predicted"/>
<evidence type="ECO:0000313" key="3">
    <source>
        <dbReference type="Proteomes" id="UP000682982"/>
    </source>
</evidence>
<reference evidence="2 3" key="1">
    <citation type="submission" date="2021-04" db="EMBL/GenBank/DDBJ databases">
        <title>novel species isolated from subtropical streams in China.</title>
        <authorList>
            <person name="Lu H."/>
        </authorList>
    </citation>
    <scope>NUCLEOTIDE SEQUENCE [LARGE SCALE GENOMIC DNA]</scope>
    <source>
        <strain evidence="2 3">FT147W</strain>
    </source>
</reference>
<feature type="region of interest" description="Disordered" evidence="1">
    <location>
        <begin position="41"/>
        <end position="62"/>
    </location>
</feature>